<keyword evidence="3" id="KW-1185">Reference proteome</keyword>
<dbReference type="Proteomes" id="UP000014760">
    <property type="component" value="Unassembled WGS sequence"/>
</dbReference>
<accession>R7UXS2</accession>
<dbReference type="HOGENOM" id="CLU_2252573_0_0_1"/>
<proteinExistence type="predicted"/>
<evidence type="ECO:0000313" key="2">
    <source>
        <dbReference type="EnsemblMetazoa" id="CapteP210221"/>
    </source>
</evidence>
<gene>
    <name evidence="1" type="ORF">CAPTEDRAFT_210221</name>
</gene>
<name>R7UXS2_CAPTE</name>
<dbReference type="AlphaFoldDB" id="R7UXS2"/>
<reference evidence="1 3" key="2">
    <citation type="journal article" date="2013" name="Nature">
        <title>Insights into bilaterian evolution from three spiralian genomes.</title>
        <authorList>
            <person name="Simakov O."/>
            <person name="Marletaz F."/>
            <person name="Cho S.J."/>
            <person name="Edsinger-Gonzales E."/>
            <person name="Havlak P."/>
            <person name="Hellsten U."/>
            <person name="Kuo D.H."/>
            <person name="Larsson T."/>
            <person name="Lv J."/>
            <person name="Arendt D."/>
            <person name="Savage R."/>
            <person name="Osoegawa K."/>
            <person name="de Jong P."/>
            <person name="Grimwood J."/>
            <person name="Chapman J.A."/>
            <person name="Shapiro H."/>
            <person name="Aerts A."/>
            <person name="Otillar R.P."/>
            <person name="Terry A.Y."/>
            <person name="Boore J.L."/>
            <person name="Grigoriev I.V."/>
            <person name="Lindberg D.R."/>
            <person name="Seaver E.C."/>
            <person name="Weisblat D.A."/>
            <person name="Putnam N.H."/>
            <person name="Rokhsar D.S."/>
        </authorList>
    </citation>
    <scope>NUCLEOTIDE SEQUENCE</scope>
    <source>
        <strain evidence="1 3">I ESC-2004</strain>
    </source>
</reference>
<sequence length="104" mass="11138">MAAAAAAAASGCSVLSDQEDNGYYTKKAKLTAPNGGVTVVCSLPSQDAMSGPNLAHSWQDFLGIFRQPSMGQINFANWLIPGPKLASQIWLEWGPYLAHLWQSN</sequence>
<evidence type="ECO:0000313" key="1">
    <source>
        <dbReference type="EMBL" id="ELU11378.1"/>
    </source>
</evidence>
<dbReference type="EMBL" id="AMQN01040509">
    <property type="status" value="NOT_ANNOTATED_CDS"/>
    <property type="molecule type" value="Genomic_DNA"/>
</dbReference>
<reference evidence="2" key="3">
    <citation type="submission" date="2015-06" db="UniProtKB">
        <authorList>
            <consortium name="EnsemblMetazoa"/>
        </authorList>
    </citation>
    <scope>IDENTIFICATION</scope>
</reference>
<dbReference type="EMBL" id="KB296714">
    <property type="protein sequence ID" value="ELU11378.1"/>
    <property type="molecule type" value="Genomic_DNA"/>
</dbReference>
<protein>
    <submittedName>
        <fullName evidence="1 2">Uncharacterized protein</fullName>
    </submittedName>
</protein>
<dbReference type="EnsemblMetazoa" id="CapteT210221">
    <property type="protein sequence ID" value="CapteP210221"/>
    <property type="gene ID" value="CapteG210221"/>
</dbReference>
<evidence type="ECO:0000313" key="3">
    <source>
        <dbReference type="Proteomes" id="UP000014760"/>
    </source>
</evidence>
<reference evidence="3" key="1">
    <citation type="submission" date="2012-12" db="EMBL/GenBank/DDBJ databases">
        <authorList>
            <person name="Hellsten U."/>
            <person name="Grimwood J."/>
            <person name="Chapman J.A."/>
            <person name="Shapiro H."/>
            <person name="Aerts A."/>
            <person name="Otillar R.P."/>
            <person name="Terry A.Y."/>
            <person name="Boore J.L."/>
            <person name="Simakov O."/>
            <person name="Marletaz F."/>
            <person name="Cho S.-J."/>
            <person name="Edsinger-Gonzales E."/>
            <person name="Havlak P."/>
            <person name="Kuo D.-H."/>
            <person name="Larsson T."/>
            <person name="Lv J."/>
            <person name="Arendt D."/>
            <person name="Savage R."/>
            <person name="Osoegawa K."/>
            <person name="de Jong P."/>
            <person name="Lindberg D.R."/>
            <person name="Seaver E.C."/>
            <person name="Weisblat D.A."/>
            <person name="Putnam N.H."/>
            <person name="Grigoriev I.V."/>
            <person name="Rokhsar D.S."/>
        </authorList>
    </citation>
    <scope>NUCLEOTIDE SEQUENCE</scope>
    <source>
        <strain evidence="3">I ESC-2004</strain>
    </source>
</reference>
<organism evidence="1">
    <name type="scientific">Capitella teleta</name>
    <name type="common">Polychaete worm</name>
    <dbReference type="NCBI Taxonomy" id="283909"/>
    <lineage>
        <taxon>Eukaryota</taxon>
        <taxon>Metazoa</taxon>
        <taxon>Spiralia</taxon>
        <taxon>Lophotrochozoa</taxon>
        <taxon>Annelida</taxon>
        <taxon>Polychaeta</taxon>
        <taxon>Sedentaria</taxon>
        <taxon>Scolecida</taxon>
        <taxon>Capitellidae</taxon>
        <taxon>Capitella</taxon>
    </lineage>
</organism>